<dbReference type="GO" id="GO:0030170">
    <property type="term" value="F:pyridoxal phosphate binding"/>
    <property type="evidence" value="ECO:0007669"/>
    <property type="project" value="InterPro"/>
</dbReference>
<dbReference type="Proteomes" id="UP000706151">
    <property type="component" value="Unassembled WGS sequence"/>
</dbReference>
<dbReference type="CDD" id="cd00614">
    <property type="entry name" value="CGS_like"/>
    <property type="match status" value="1"/>
</dbReference>
<keyword evidence="6" id="KW-0808">Transferase</keyword>
<accession>A0A935TJT8</accession>
<dbReference type="InterPro" id="IPR015424">
    <property type="entry name" value="PyrdxlP-dep_Trfase"/>
</dbReference>
<dbReference type="SUPFAM" id="SSF53383">
    <property type="entry name" value="PLP-dependent transferases"/>
    <property type="match status" value="1"/>
</dbReference>
<dbReference type="FunFam" id="3.40.640.10:FF:000009">
    <property type="entry name" value="Cystathionine gamma-synthase homolog"/>
    <property type="match status" value="1"/>
</dbReference>
<dbReference type="InterPro" id="IPR000277">
    <property type="entry name" value="Cys/Met-Metab_PyrdxlP-dep_enz"/>
</dbReference>
<name>A0A935TJT8_9PROT</name>
<dbReference type="AlphaFoldDB" id="A0A935TJT8"/>
<feature type="modified residue" description="N6-(pyridoxal phosphate)lysine" evidence="4">
    <location>
        <position position="207"/>
    </location>
</feature>
<dbReference type="PIRSF" id="PIRSF001434">
    <property type="entry name" value="CGS"/>
    <property type="match status" value="1"/>
</dbReference>
<dbReference type="InterPro" id="IPR015422">
    <property type="entry name" value="PyrdxlP-dep_Trfase_small"/>
</dbReference>
<sequence length="401" mass="42982">MSEQYDKNASRLGFGTRVIHAGQSPDPSTGAIMPPIYANSTYVQESPGVHKGLDYGRSHNPTRWALERCVADLESGGAAFAFASGLAAIATVLELLDTGAHVIAGDDLYGGTYRLLEGVRKRSAGLSCSFVDLSDPAALSAVIRPESRMLLVETPTNPLLRLVDLQALATLAHQHGLIAVADNTLASPWIQRPLELGFDIVVHSSTKYLNGHSDVIGGIAVVSGDERDAEHLERLKFLHNAVGAIAGPFDSFLTLRGVKTLNVRMHRHCENAQELAAWLERQPAVRRVSYPGLASHPQHALARRQMRGFGGMIAVELATDLAGTTRFLQGCELFTLAESLGGVESLIEHPAIMTHATIPPEQRARLGIGDSLLRLSVGIEDVLDLKQDLAGALQRIGQGPG</sequence>
<dbReference type="GO" id="GO:0019346">
    <property type="term" value="P:transsulfuration"/>
    <property type="evidence" value="ECO:0007669"/>
    <property type="project" value="InterPro"/>
</dbReference>
<comment type="cofactor">
    <cofactor evidence="1 5">
        <name>pyridoxal 5'-phosphate</name>
        <dbReference type="ChEBI" id="CHEBI:597326"/>
    </cofactor>
</comment>
<dbReference type="InterPro" id="IPR054542">
    <property type="entry name" value="Cys_met_metab_PP"/>
</dbReference>
<dbReference type="EMBL" id="JADJOT010000010">
    <property type="protein sequence ID" value="MBK7955535.1"/>
    <property type="molecule type" value="Genomic_DNA"/>
</dbReference>
<dbReference type="PROSITE" id="PS00868">
    <property type="entry name" value="CYS_MET_METAB_PP"/>
    <property type="match status" value="1"/>
</dbReference>
<reference evidence="6 7" key="1">
    <citation type="submission" date="2020-10" db="EMBL/GenBank/DDBJ databases">
        <title>Connecting structure to function with the recovery of over 1000 high-quality activated sludge metagenome-assembled genomes encoding full-length rRNA genes using long-read sequencing.</title>
        <authorList>
            <person name="Singleton C.M."/>
            <person name="Petriglieri F."/>
            <person name="Kristensen J.M."/>
            <person name="Kirkegaard R.H."/>
            <person name="Michaelsen T.Y."/>
            <person name="Andersen M.H."/>
            <person name="Karst S.M."/>
            <person name="Dueholm M.S."/>
            <person name="Nielsen P.H."/>
            <person name="Albertsen M."/>
        </authorList>
    </citation>
    <scope>NUCLEOTIDE SEQUENCE [LARGE SCALE GENOMIC DNA]</scope>
    <source>
        <strain evidence="6">Fred_18-Q3-R57-64_BAT3C.720</strain>
    </source>
</reference>
<dbReference type="InterPro" id="IPR015421">
    <property type="entry name" value="PyrdxlP-dep_Trfase_major"/>
</dbReference>
<evidence type="ECO:0000256" key="5">
    <source>
        <dbReference type="RuleBase" id="RU362118"/>
    </source>
</evidence>
<dbReference type="FunFam" id="3.90.1150.10:FF:000008">
    <property type="entry name" value="Cystathionine gamma-synthase"/>
    <property type="match status" value="1"/>
</dbReference>
<protein>
    <submittedName>
        <fullName evidence="6">PLP-dependent transferase</fullName>
    </submittedName>
</protein>
<dbReference type="GO" id="GO:0003962">
    <property type="term" value="F:cystathionine gamma-synthase activity"/>
    <property type="evidence" value="ECO:0007669"/>
    <property type="project" value="TreeGrafter"/>
</dbReference>
<evidence type="ECO:0000256" key="2">
    <source>
        <dbReference type="ARBA" id="ARBA00009077"/>
    </source>
</evidence>
<dbReference type="Gene3D" id="3.40.640.10">
    <property type="entry name" value="Type I PLP-dependent aspartate aminotransferase-like (Major domain)"/>
    <property type="match status" value="1"/>
</dbReference>
<dbReference type="PANTHER" id="PTHR11808">
    <property type="entry name" value="TRANS-SULFURATION ENZYME FAMILY MEMBER"/>
    <property type="match status" value="1"/>
</dbReference>
<gene>
    <name evidence="6" type="ORF">IPK02_17160</name>
</gene>
<organism evidence="6 7">
    <name type="scientific">Candidatus Accumulibacter affinis</name>
    <dbReference type="NCBI Taxonomy" id="2954384"/>
    <lineage>
        <taxon>Bacteria</taxon>
        <taxon>Pseudomonadati</taxon>
        <taxon>Pseudomonadota</taxon>
        <taxon>Betaproteobacteria</taxon>
        <taxon>Candidatus Accumulibacter</taxon>
    </lineage>
</organism>
<dbReference type="PANTHER" id="PTHR11808:SF15">
    <property type="entry name" value="CYSTATHIONINE GAMMA-LYASE"/>
    <property type="match status" value="1"/>
</dbReference>
<evidence type="ECO:0000256" key="4">
    <source>
        <dbReference type="PIRSR" id="PIRSR001434-2"/>
    </source>
</evidence>
<comment type="caution">
    <text evidence="6">The sequence shown here is derived from an EMBL/GenBank/DDBJ whole genome shotgun (WGS) entry which is preliminary data.</text>
</comment>
<proteinExistence type="inferred from homology"/>
<evidence type="ECO:0000256" key="1">
    <source>
        <dbReference type="ARBA" id="ARBA00001933"/>
    </source>
</evidence>
<dbReference type="Pfam" id="PF01053">
    <property type="entry name" value="Cys_Met_Meta_PP"/>
    <property type="match status" value="1"/>
</dbReference>
<evidence type="ECO:0000313" key="7">
    <source>
        <dbReference type="Proteomes" id="UP000706151"/>
    </source>
</evidence>
<dbReference type="GO" id="GO:0019343">
    <property type="term" value="P:cysteine biosynthetic process via cystathionine"/>
    <property type="evidence" value="ECO:0007669"/>
    <property type="project" value="TreeGrafter"/>
</dbReference>
<comment type="similarity">
    <text evidence="2 5">Belongs to the trans-sulfuration enzymes family.</text>
</comment>
<dbReference type="GO" id="GO:0004123">
    <property type="term" value="F:cystathionine gamma-lyase activity"/>
    <property type="evidence" value="ECO:0007669"/>
    <property type="project" value="TreeGrafter"/>
</dbReference>
<dbReference type="Gene3D" id="3.90.1150.10">
    <property type="entry name" value="Aspartate Aminotransferase, domain 1"/>
    <property type="match status" value="1"/>
</dbReference>
<evidence type="ECO:0000256" key="3">
    <source>
        <dbReference type="ARBA" id="ARBA00022898"/>
    </source>
</evidence>
<evidence type="ECO:0000313" key="6">
    <source>
        <dbReference type="EMBL" id="MBK7955535.1"/>
    </source>
</evidence>
<keyword evidence="3 4" id="KW-0663">Pyridoxal phosphate</keyword>
<dbReference type="GO" id="GO:0005737">
    <property type="term" value="C:cytoplasm"/>
    <property type="evidence" value="ECO:0007669"/>
    <property type="project" value="TreeGrafter"/>
</dbReference>